<dbReference type="InterPro" id="IPR050107">
    <property type="entry name" value="ABC_carbohydrate_import_ATPase"/>
</dbReference>
<evidence type="ECO:0000256" key="2">
    <source>
        <dbReference type="ARBA" id="ARBA00022475"/>
    </source>
</evidence>
<keyword evidence="7" id="KW-1278">Translocase</keyword>
<evidence type="ECO:0000259" key="9">
    <source>
        <dbReference type="PROSITE" id="PS50893"/>
    </source>
</evidence>
<dbReference type="Proteomes" id="UP000824260">
    <property type="component" value="Unassembled WGS sequence"/>
</dbReference>
<dbReference type="SUPFAM" id="SSF52540">
    <property type="entry name" value="P-loop containing nucleoside triphosphate hydrolases"/>
    <property type="match status" value="2"/>
</dbReference>
<name>A0A9D0ZM15_9FIRM</name>
<feature type="domain" description="ABC transporter" evidence="9">
    <location>
        <begin position="253"/>
        <end position="496"/>
    </location>
</feature>
<dbReference type="InterPro" id="IPR027417">
    <property type="entry name" value="P-loop_NTPase"/>
</dbReference>
<proteinExistence type="predicted"/>
<dbReference type="GO" id="GO:0005524">
    <property type="term" value="F:ATP binding"/>
    <property type="evidence" value="ECO:0007669"/>
    <property type="project" value="UniProtKB-KW"/>
</dbReference>
<evidence type="ECO:0000256" key="8">
    <source>
        <dbReference type="ARBA" id="ARBA00023136"/>
    </source>
</evidence>
<keyword evidence="8" id="KW-0472">Membrane</keyword>
<evidence type="ECO:0000256" key="1">
    <source>
        <dbReference type="ARBA" id="ARBA00022448"/>
    </source>
</evidence>
<keyword evidence="5" id="KW-0547">Nucleotide-binding</keyword>
<dbReference type="GO" id="GO:0016887">
    <property type="term" value="F:ATP hydrolysis activity"/>
    <property type="evidence" value="ECO:0007669"/>
    <property type="project" value="InterPro"/>
</dbReference>
<dbReference type="Gene3D" id="3.40.50.300">
    <property type="entry name" value="P-loop containing nucleotide triphosphate hydrolases"/>
    <property type="match status" value="2"/>
</dbReference>
<keyword evidence="4" id="KW-0677">Repeat</keyword>
<dbReference type="EMBL" id="DVFZ01000060">
    <property type="protein sequence ID" value="HIQ82682.1"/>
    <property type="molecule type" value="Genomic_DNA"/>
</dbReference>
<evidence type="ECO:0000256" key="3">
    <source>
        <dbReference type="ARBA" id="ARBA00022597"/>
    </source>
</evidence>
<reference evidence="10" key="2">
    <citation type="journal article" date="2021" name="PeerJ">
        <title>Extensive microbial diversity within the chicken gut microbiome revealed by metagenomics and culture.</title>
        <authorList>
            <person name="Gilroy R."/>
            <person name="Ravi A."/>
            <person name="Getino M."/>
            <person name="Pursley I."/>
            <person name="Horton D.L."/>
            <person name="Alikhan N.F."/>
            <person name="Baker D."/>
            <person name="Gharbi K."/>
            <person name="Hall N."/>
            <person name="Watson M."/>
            <person name="Adriaenssens E.M."/>
            <person name="Foster-Nyarko E."/>
            <person name="Jarju S."/>
            <person name="Secka A."/>
            <person name="Antonio M."/>
            <person name="Oren A."/>
            <person name="Chaudhuri R.R."/>
            <person name="La Ragione R."/>
            <person name="Hildebrand F."/>
            <person name="Pallen M.J."/>
        </authorList>
    </citation>
    <scope>NUCLEOTIDE SEQUENCE</scope>
    <source>
        <strain evidence="10">ChiSjej6B24-2974</strain>
    </source>
</reference>
<dbReference type="PROSITE" id="PS50893">
    <property type="entry name" value="ABC_TRANSPORTER_2"/>
    <property type="match status" value="2"/>
</dbReference>
<reference evidence="10" key="1">
    <citation type="submission" date="2020-10" db="EMBL/GenBank/DDBJ databases">
        <authorList>
            <person name="Gilroy R."/>
        </authorList>
    </citation>
    <scope>NUCLEOTIDE SEQUENCE</scope>
    <source>
        <strain evidence="10">ChiSjej6B24-2974</strain>
    </source>
</reference>
<evidence type="ECO:0000256" key="5">
    <source>
        <dbReference type="ARBA" id="ARBA00022741"/>
    </source>
</evidence>
<accession>A0A9D0ZM15</accession>
<evidence type="ECO:0000256" key="7">
    <source>
        <dbReference type="ARBA" id="ARBA00022967"/>
    </source>
</evidence>
<keyword evidence="6 10" id="KW-0067">ATP-binding</keyword>
<sequence>MAEIILRAEHISKAFIGVQALDDVSVEIHKGEIHCLVGENGSGKSTFVKTASGVYTSDAGTIWLNGHSYTKLTPTQAMNEGVQVIYQDLSLFPHMTVAENIAINCLRQTGKKLMNWKEAYRIASEQTKRIGVSLDLNATIMETSMANRQLTAICRALAQDAKILFMDEPTTALTKQEVDNLLKVVVELKAAGLAIVFISHKLDEVFRVADQITIFRDGKKVGDFDPRELDQKKLAYHMTGRDVEYPRYKRSVADDRPVLQVEGLTKKGNYQDISFEVRRGDILGVTGLLGSGRTELALSLFGLNPPDSGKIVFEGQAVSITSPYHAKKTGIALLPEDRSTQGMFPDRSIRENISSAMVDDIVKCGILDLEREKGLATDSVARLKIRTPSIETLIGSLSGGNQQKGVIAKWVATDPKLFIMDTPTVGVDIGSKAEIYEMIQRFASEGMAVIMITDEMEELLANSNRVMVMADQRCVAKLDEEELAQPDVEKRIADMIGSAYRKGTEKR</sequence>
<gene>
    <name evidence="10" type="ORF">IAA52_06215</name>
</gene>
<keyword evidence="3" id="KW-0762">Sugar transport</keyword>
<evidence type="ECO:0000256" key="6">
    <source>
        <dbReference type="ARBA" id="ARBA00022840"/>
    </source>
</evidence>
<keyword evidence="1" id="KW-0813">Transport</keyword>
<dbReference type="InterPro" id="IPR003439">
    <property type="entry name" value="ABC_transporter-like_ATP-bd"/>
</dbReference>
<dbReference type="InterPro" id="IPR003593">
    <property type="entry name" value="AAA+_ATPase"/>
</dbReference>
<dbReference type="AlphaFoldDB" id="A0A9D0ZM15"/>
<feature type="domain" description="ABC transporter" evidence="9">
    <location>
        <begin position="6"/>
        <end position="242"/>
    </location>
</feature>
<dbReference type="Pfam" id="PF00005">
    <property type="entry name" value="ABC_tran"/>
    <property type="match status" value="2"/>
</dbReference>
<dbReference type="CDD" id="cd03216">
    <property type="entry name" value="ABC_Carb_Monos_I"/>
    <property type="match status" value="1"/>
</dbReference>
<dbReference type="SMART" id="SM00382">
    <property type="entry name" value="AAA"/>
    <property type="match status" value="2"/>
</dbReference>
<comment type="caution">
    <text evidence="10">The sequence shown here is derived from an EMBL/GenBank/DDBJ whole genome shotgun (WGS) entry which is preliminary data.</text>
</comment>
<evidence type="ECO:0000256" key="4">
    <source>
        <dbReference type="ARBA" id="ARBA00022737"/>
    </source>
</evidence>
<keyword evidence="2" id="KW-1003">Cell membrane</keyword>
<dbReference type="PANTHER" id="PTHR43790:SF1">
    <property type="entry name" value="XYLOSE IMPORT ATP-BINDING PROTEIN XYLG"/>
    <property type="match status" value="1"/>
</dbReference>
<evidence type="ECO:0000313" key="10">
    <source>
        <dbReference type="EMBL" id="HIQ82682.1"/>
    </source>
</evidence>
<protein>
    <submittedName>
        <fullName evidence="10">Sugar ABC transporter ATP-binding protein</fullName>
    </submittedName>
</protein>
<dbReference type="PANTHER" id="PTHR43790">
    <property type="entry name" value="CARBOHYDRATE TRANSPORT ATP-BINDING PROTEIN MG119-RELATED"/>
    <property type="match status" value="1"/>
</dbReference>
<organism evidence="10 11">
    <name type="scientific">Candidatus Pullichristensenella stercorigallinarum</name>
    <dbReference type="NCBI Taxonomy" id="2840909"/>
    <lineage>
        <taxon>Bacteria</taxon>
        <taxon>Bacillati</taxon>
        <taxon>Bacillota</taxon>
        <taxon>Clostridia</taxon>
        <taxon>Candidatus Pullichristensenella</taxon>
    </lineage>
</organism>
<dbReference type="CDD" id="cd03215">
    <property type="entry name" value="ABC_Carb_Monos_II"/>
    <property type="match status" value="1"/>
</dbReference>
<evidence type="ECO:0000313" key="11">
    <source>
        <dbReference type="Proteomes" id="UP000824260"/>
    </source>
</evidence>